<reference evidence="13" key="3">
    <citation type="submission" date="2025-08" db="UniProtKB">
        <authorList>
            <consortium name="Ensembl"/>
        </authorList>
    </citation>
    <scope>IDENTIFICATION</scope>
</reference>
<accession>A0A5G2Q9L0</accession>
<dbReference type="InterPro" id="IPR009057">
    <property type="entry name" value="Homeodomain-like_sf"/>
</dbReference>
<dbReference type="GO" id="GO:0003677">
    <property type="term" value="F:DNA binding"/>
    <property type="evidence" value="ECO:0007669"/>
    <property type="project" value="UniProtKB-KW"/>
</dbReference>
<dbReference type="Ensembl" id="ENSSSCT00000068751.2">
    <property type="protein sequence ID" value="ENSSSCP00000060999.2"/>
    <property type="gene ID" value="ENSSSCG00000038632.3"/>
</dbReference>
<dbReference type="InterPro" id="IPR038861">
    <property type="entry name" value="ADNP/ADNP2"/>
</dbReference>
<feature type="region of interest" description="Disordered" evidence="11">
    <location>
        <begin position="524"/>
        <end position="556"/>
    </location>
</feature>
<dbReference type="GeneTree" id="ENSGT00530000063631"/>
<evidence type="ECO:0000256" key="8">
    <source>
        <dbReference type="ARBA" id="ARBA00023163"/>
    </source>
</evidence>
<dbReference type="SMART" id="SM00389">
    <property type="entry name" value="HOX"/>
    <property type="match status" value="1"/>
</dbReference>
<evidence type="ECO:0000256" key="6">
    <source>
        <dbReference type="ARBA" id="ARBA00023125"/>
    </source>
</evidence>
<dbReference type="PANTHER" id="PTHR15740">
    <property type="entry name" value="NEUROPROTECTIVE PEPTIDE-CONTAINING PROTEIN"/>
    <property type="match status" value="1"/>
</dbReference>
<evidence type="ECO:0000256" key="10">
    <source>
        <dbReference type="PROSITE-ProRule" id="PRU00042"/>
    </source>
</evidence>
<evidence type="ECO:0000256" key="3">
    <source>
        <dbReference type="ARBA" id="ARBA00022771"/>
    </source>
</evidence>
<dbReference type="PaxDb" id="9823-ENSSSCP00000006188"/>
<organism evidence="13 14">
    <name type="scientific">Sus scrofa</name>
    <name type="common">Pig</name>
    <dbReference type="NCBI Taxonomy" id="9823"/>
    <lineage>
        <taxon>Eukaryota</taxon>
        <taxon>Metazoa</taxon>
        <taxon>Chordata</taxon>
        <taxon>Craniata</taxon>
        <taxon>Vertebrata</taxon>
        <taxon>Euteleostomi</taxon>
        <taxon>Mammalia</taxon>
        <taxon>Eutheria</taxon>
        <taxon>Laurasiatheria</taxon>
        <taxon>Artiodactyla</taxon>
        <taxon>Suina</taxon>
        <taxon>Suidae</taxon>
        <taxon>Sus</taxon>
    </lineage>
</organism>
<dbReference type="PANTHER" id="PTHR15740:SF2">
    <property type="entry name" value="ACTIVITY-DEPENDENT NEUROPROTECTOR HOMEOBOX PROTEIN 2"/>
    <property type="match status" value="1"/>
</dbReference>
<evidence type="ECO:0000256" key="1">
    <source>
        <dbReference type="ARBA" id="ARBA00022723"/>
    </source>
</evidence>
<evidence type="ECO:0000256" key="9">
    <source>
        <dbReference type="ARBA" id="ARBA00023242"/>
    </source>
</evidence>
<keyword evidence="14" id="KW-1185">Reference proteome</keyword>
<dbReference type="Pfam" id="PF02033">
    <property type="entry name" value="RBFA"/>
    <property type="match status" value="1"/>
</dbReference>
<evidence type="ECO:0000256" key="7">
    <source>
        <dbReference type="ARBA" id="ARBA00023155"/>
    </source>
</evidence>
<dbReference type="SUPFAM" id="SSF46689">
    <property type="entry name" value="Homeodomain-like"/>
    <property type="match status" value="1"/>
</dbReference>
<proteinExistence type="predicted"/>
<evidence type="ECO:0000256" key="11">
    <source>
        <dbReference type="SAM" id="MobiDB-lite"/>
    </source>
</evidence>
<dbReference type="InterPro" id="IPR000238">
    <property type="entry name" value="RbfA"/>
</dbReference>
<evidence type="ECO:0000256" key="4">
    <source>
        <dbReference type="ARBA" id="ARBA00022833"/>
    </source>
</evidence>
<dbReference type="Pfam" id="PF19627">
    <property type="entry name" value="ADNP_N"/>
    <property type="match status" value="1"/>
</dbReference>
<dbReference type="PROSITE" id="PS00028">
    <property type="entry name" value="ZINC_FINGER_C2H2_1"/>
    <property type="match status" value="1"/>
</dbReference>
<dbReference type="GO" id="GO:0007399">
    <property type="term" value="P:nervous system development"/>
    <property type="evidence" value="ECO:0007669"/>
    <property type="project" value="Ensembl"/>
</dbReference>
<dbReference type="InterPro" id="IPR045762">
    <property type="entry name" value="ADNP_Znf"/>
</dbReference>
<feature type="region of interest" description="Disordered" evidence="11">
    <location>
        <begin position="1230"/>
        <end position="1256"/>
    </location>
</feature>
<reference evidence="13" key="4">
    <citation type="submission" date="2025-09" db="UniProtKB">
        <authorList>
            <consortium name="Ensembl"/>
        </authorList>
    </citation>
    <scope>IDENTIFICATION</scope>
</reference>
<dbReference type="GO" id="GO:0010468">
    <property type="term" value="P:regulation of gene expression"/>
    <property type="evidence" value="ECO:0000318"/>
    <property type="project" value="GO_Central"/>
</dbReference>
<dbReference type="Bgee" id="ENSSSCG00000038632">
    <property type="expression patterns" value="Expressed in forelimb bud and 44 other cell types or tissues"/>
</dbReference>
<keyword evidence="8" id="KW-0804">Transcription</keyword>
<dbReference type="GO" id="GO:0006364">
    <property type="term" value="P:rRNA processing"/>
    <property type="evidence" value="ECO:0007669"/>
    <property type="project" value="InterPro"/>
</dbReference>
<evidence type="ECO:0000259" key="12">
    <source>
        <dbReference type="PROSITE" id="PS50157"/>
    </source>
</evidence>
<evidence type="ECO:0000256" key="5">
    <source>
        <dbReference type="ARBA" id="ARBA00023015"/>
    </source>
</evidence>
<dbReference type="InterPro" id="IPR023799">
    <property type="entry name" value="RbfA_dom_sf"/>
</dbReference>
<keyword evidence="9" id="KW-0539">Nucleus</keyword>
<dbReference type="PROSITE" id="PS01319">
    <property type="entry name" value="RBFA"/>
    <property type="match status" value="1"/>
</dbReference>
<evidence type="ECO:0000313" key="14">
    <source>
        <dbReference type="Proteomes" id="UP000008227"/>
    </source>
</evidence>
<evidence type="ECO:0000313" key="15">
    <source>
        <dbReference type="VGNC" id="VGNC:85145"/>
    </source>
</evidence>
<dbReference type="ExpressionAtlas" id="A0A5G2Q9L0">
    <property type="expression patterns" value="baseline and differential"/>
</dbReference>
<dbReference type="PROSITE" id="PS50157">
    <property type="entry name" value="ZINC_FINGER_C2H2_2"/>
    <property type="match status" value="1"/>
</dbReference>
<dbReference type="GlyGen" id="A0A5G2Q9L0">
    <property type="glycosylation" value="2 sites"/>
</dbReference>
<dbReference type="Gene3D" id="3.30.300.20">
    <property type="match status" value="1"/>
</dbReference>
<gene>
    <name evidence="13 15" type="primary">ADNP2</name>
</gene>
<sequence>MWATLRGLGVPHARLLGGAQGLHTSPVSYGKNLLKKFASKTKKKFWYEGPSLGSHLTYKPSQLEFLTKSTSKTTRKEDHVRLRALNGLLHKALTDMLCTPEVSQEICDLNVELSKVSLTTDFSACRVFWRATLSEAQNAHTEAVLQRSAAHMRHLLMSQQTLRSMPPIVFVQDKKHAAAVEVDQLLAIADFGPVDEKDMVPVGTASSRDASLIPGLAQKISKMFQIPVENLDNIRKVRKKVKSILVDIGLDSCKELLKDLKSFDPGEKYFYNTSWGDISLWEPSGKKVRYRTKPYCCSLCKYSTKVITSFKNHLHRYHEDEIDQELVIPCPNCVFSSQPKVVGRHFRMFHAPVRKVQNYTVNILGETKSSRSDVISFTCLKCNFSNTLYYSMKKHVLVAHFHYLINSYFGLRTEEVGEQSKADDTLSAEKMPPSDRYYCKKCNANASSQDALMYHILTSDIHRDLENKLRSVISEHIKKTGLLKQMHIAPKPAAHVAVPPNSSAPGMPAASPCFHLALPQSSQSQTVVQPVQGPAPPGTVASGASGSLTHSPPAVAQSHVTLVSSPLPVGQSNLTLPPSTPQPVFLSHGVPLNQTANPPVLPLSQPVGPINKSVGTSVLPINQSIRPGVLPLNQPVGPISRPVGPGVLSVNRPVGAGILPVNPSVTPGVLQAVSPGVISVSRTVPSGVLPAGQMTPAGVIPSGQTATSGVLPAGQMVQSGVLPIGQTAPSGVLPTGLAVPPRGLPPGQTVPLRVLPAGQVVPPGLLPPNQTVSSGVLPVNQGINSGVLQLSQPVVSGVLPVGQPVRPGVLQLNQSVNTNILPANQTVRPGASQNTTFLTSGSILRQLIPTGKQVNGIPTYTLAPVSVTLPVPPGGVATVAPPQMPIQLLPSATAAQMASSMANMPSTPVVVNATQNMFVQASSSVADSNQVLKQAKQWKTCPVCNELFPSNVYQVHMEVAHKHSESKSAEKLEPEKLAACAPFLKWMREKTVRCLSCKCFVSEEELIHHLLMHGLGCLFCPCTFHDIKGLSEHSRTMHLGKKKLPVDYSNKGFQLDIDANGNLLFPHLDFITILPKEELGEREVYLAVLAGIHSKSLVPVYIKVRPQTEGASGRPGKQVMTCPFCFGTFVTTEAYELHLKERHHITPTVHTILKSPAFKCIHCCGVYTGNMTLAAIAIHLLRCRSAPKDSSSDLKVQPSFIENSELLLVNGEVIHDSGFSVKRKLPDGHFGAEDQRDGEERPLIINADADPTPEKVTSVVPFKRQRNESRTEGPLVNDDALQILALNPKKYEDRSYEEKKQFLRDYFHKRPYPSKKEIELLSSLLWVWKIDVASFFGKRRYICMKAIKNHKPSVLLGFDMSELKNVKHRLNFEYEPQNL</sequence>
<dbReference type="FunCoup" id="A0A5G2Q9L0">
    <property type="interactions" value="1369"/>
</dbReference>
<dbReference type="InterPro" id="IPR001356">
    <property type="entry name" value="HD"/>
</dbReference>
<feature type="compositionally biased region" description="Basic and acidic residues" evidence="11">
    <location>
        <begin position="1230"/>
        <end position="1242"/>
    </location>
</feature>
<dbReference type="GO" id="GO:0008270">
    <property type="term" value="F:zinc ion binding"/>
    <property type="evidence" value="ECO:0007669"/>
    <property type="project" value="UniProtKB-KW"/>
</dbReference>
<dbReference type="CDD" id="cd00086">
    <property type="entry name" value="homeodomain"/>
    <property type="match status" value="1"/>
</dbReference>
<reference evidence="14" key="1">
    <citation type="submission" date="2009-11" db="EMBL/GenBank/DDBJ databases">
        <authorList>
            <consortium name="Porcine genome sequencing project"/>
        </authorList>
    </citation>
    <scope>NUCLEOTIDE SEQUENCE [LARGE SCALE GENOMIC DNA]</scope>
    <source>
        <strain evidence="14">Duroc</strain>
    </source>
</reference>
<keyword evidence="2" id="KW-0677">Repeat</keyword>
<dbReference type="InterPro" id="IPR013087">
    <property type="entry name" value="Znf_C2H2_type"/>
</dbReference>
<evidence type="ECO:0000313" key="13">
    <source>
        <dbReference type="Ensembl" id="ENSSSCP00000060999.2"/>
    </source>
</evidence>
<dbReference type="SMART" id="SM00355">
    <property type="entry name" value="ZnF_C2H2"/>
    <property type="match status" value="8"/>
</dbReference>
<dbReference type="InterPro" id="IPR015946">
    <property type="entry name" value="KH_dom-like_a/b"/>
</dbReference>
<keyword evidence="4" id="KW-0862">Zinc</keyword>
<reference evidence="13" key="2">
    <citation type="journal article" date="2020" name="Gigascience">
        <title>An improved pig reference genome sequence to enable pig genetics and genomics research.</title>
        <authorList>
            <person name="Warr A."/>
            <person name="Affara N."/>
            <person name="Aken B."/>
            <person name="Beiki H."/>
            <person name="Bickhart D.M."/>
            <person name="Billis K."/>
            <person name="Chow W."/>
            <person name="Eory L."/>
            <person name="Finlayson H.A."/>
            <person name="Flicek P."/>
            <person name="Giron C.G."/>
            <person name="Griffin D.K."/>
            <person name="Hall R."/>
            <person name="Hannum G."/>
            <person name="Hourlier T."/>
            <person name="Howe K."/>
            <person name="Hume D.A."/>
            <person name="Izuogu O."/>
            <person name="Kim K."/>
            <person name="Koren S."/>
            <person name="Liu H."/>
            <person name="Manchanda N."/>
            <person name="Martin F.J."/>
            <person name="Nonneman D.J."/>
            <person name="O'Connor R.E."/>
            <person name="Phillippy A.M."/>
            <person name="Rohrer G.A."/>
            <person name="Rosen B.D."/>
            <person name="Rund L.A."/>
            <person name="Sargent C.A."/>
            <person name="Schook L.B."/>
            <person name="Schroeder S.G."/>
            <person name="Schwartz A.S."/>
            <person name="Skinner B.M."/>
            <person name="Talbot R."/>
            <person name="Tseng E."/>
            <person name="Tuggle C.K."/>
            <person name="Watson M."/>
            <person name="Smith T.P.L."/>
            <person name="Archibald A.L."/>
        </authorList>
    </citation>
    <scope>NUCLEOTIDE SEQUENCE [LARGE SCALE GENOMIC DNA]</scope>
    <source>
        <strain evidence="13">Duroc</strain>
    </source>
</reference>
<keyword evidence="5" id="KW-0805">Transcription regulation</keyword>
<dbReference type="InterPro" id="IPR020053">
    <property type="entry name" value="Ribosome-bd_factorA_CS"/>
</dbReference>
<dbReference type="Proteomes" id="UP000008227">
    <property type="component" value="Chromosome 6"/>
</dbReference>
<dbReference type="GO" id="GO:0005634">
    <property type="term" value="C:nucleus"/>
    <property type="evidence" value="ECO:0000318"/>
    <property type="project" value="GO_Central"/>
</dbReference>
<keyword evidence="1" id="KW-0479">Metal-binding</keyword>
<evidence type="ECO:0000256" key="2">
    <source>
        <dbReference type="ARBA" id="ARBA00022737"/>
    </source>
</evidence>
<keyword evidence="6" id="KW-0238">DNA-binding</keyword>
<dbReference type="SUPFAM" id="SSF89919">
    <property type="entry name" value="Ribosome-binding factor A, RbfA"/>
    <property type="match status" value="1"/>
</dbReference>
<name>A0A5G2Q9L0_PIG</name>
<protein>
    <submittedName>
        <fullName evidence="13">ADNP homeobox 2</fullName>
    </submittedName>
</protein>
<dbReference type="VGNC" id="VGNC:85145">
    <property type="gene designation" value="ADNP2"/>
</dbReference>
<feature type="domain" description="C2H2-type" evidence="12">
    <location>
        <begin position="1015"/>
        <end position="1043"/>
    </location>
</feature>
<dbReference type="AlphaFoldDB" id="A0A5G2Q9L0"/>
<keyword evidence="7" id="KW-0371">Homeobox</keyword>
<keyword evidence="3 10" id="KW-0863">Zinc-finger</keyword>